<sequence>MYRNCFGIISIVMDMETEMKKKQERKRGGAKKVKGLCRHLLNDPGPDPEEKRGLPNRNEPANQTCSRKKQYQPPMNFDFNHVNLPPPLNPSMNFPRGPPLNRTQISNTCPSNPKCH</sequence>
<protein>
    <submittedName>
        <fullName evidence="2">Uncharacterized protein</fullName>
    </submittedName>
</protein>
<evidence type="ECO:0000313" key="2">
    <source>
        <dbReference type="EMBL" id="MED6276550.1"/>
    </source>
</evidence>
<evidence type="ECO:0000313" key="3">
    <source>
        <dbReference type="Proteomes" id="UP001352852"/>
    </source>
</evidence>
<reference evidence="2 3" key="1">
    <citation type="submission" date="2021-06" db="EMBL/GenBank/DDBJ databases">
        <authorList>
            <person name="Palmer J.M."/>
        </authorList>
    </citation>
    <scope>NUCLEOTIDE SEQUENCE [LARGE SCALE GENOMIC DNA]</scope>
    <source>
        <strain evidence="2 3">CL_MEX2019</strain>
        <tissue evidence="2">Muscle</tissue>
    </source>
</reference>
<feature type="region of interest" description="Disordered" evidence="1">
    <location>
        <begin position="19"/>
        <end position="116"/>
    </location>
</feature>
<evidence type="ECO:0000256" key="1">
    <source>
        <dbReference type="SAM" id="MobiDB-lite"/>
    </source>
</evidence>
<organism evidence="2 3">
    <name type="scientific">Characodon lateralis</name>
    <dbReference type="NCBI Taxonomy" id="208331"/>
    <lineage>
        <taxon>Eukaryota</taxon>
        <taxon>Metazoa</taxon>
        <taxon>Chordata</taxon>
        <taxon>Craniata</taxon>
        <taxon>Vertebrata</taxon>
        <taxon>Euteleostomi</taxon>
        <taxon>Actinopterygii</taxon>
        <taxon>Neopterygii</taxon>
        <taxon>Teleostei</taxon>
        <taxon>Neoteleostei</taxon>
        <taxon>Acanthomorphata</taxon>
        <taxon>Ovalentaria</taxon>
        <taxon>Atherinomorphae</taxon>
        <taxon>Cyprinodontiformes</taxon>
        <taxon>Goodeidae</taxon>
        <taxon>Characodon</taxon>
    </lineage>
</organism>
<feature type="compositionally biased region" description="Polar residues" evidence="1">
    <location>
        <begin position="101"/>
        <end position="116"/>
    </location>
</feature>
<name>A0ABU7DQ70_9TELE</name>
<gene>
    <name evidence="2" type="ORF">CHARACLAT_004169</name>
</gene>
<feature type="compositionally biased region" description="Basic residues" evidence="1">
    <location>
        <begin position="22"/>
        <end position="37"/>
    </location>
</feature>
<dbReference type="EMBL" id="JAHUTJ010032979">
    <property type="protein sequence ID" value="MED6276550.1"/>
    <property type="molecule type" value="Genomic_DNA"/>
</dbReference>
<accession>A0ABU7DQ70</accession>
<comment type="caution">
    <text evidence="2">The sequence shown here is derived from an EMBL/GenBank/DDBJ whole genome shotgun (WGS) entry which is preliminary data.</text>
</comment>
<proteinExistence type="predicted"/>
<dbReference type="Proteomes" id="UP001352852">
    <property type="component" value="Unassembled WGS sequence"/>
</dbReference>
<keyword evidence="3" id="KW-1185">Reference proteome</keyword>